<feature type="binding site" evidence="1">
    <location>
        <begin position="99"/>
        <end position="106"/>
    </location>
    <ligand>
        <name>ATP</name>
        <dbReference type="ChEBI" id="CHEBI:30616"/>
    </ligand>
</feature>
<dbReference type="GO" id="GO:0007018">
    <property type="term" value="P:microtubule-based movement"/>
    <property type="evidence" value="ECO:0007669"/>
    <property type="project" value="InterPro"/>
</dbReference>
<name>A0A7G2CAQ3_9TRYP</name>
<dbReference type="PRINTS" id="PR00380">
    <property type="entry name" value="KINESINHEAVY"/>
</dbReference>
<dbReference type="PROSITE" id="PS50067">
    <property type="entry name" value="KINESIN_MOTOR_2"/>
    <property type="match status" value="1"/>
</dbReference>
<organism evidence="5 6">
    <name type="scientific">Angomonas deanei</name>
    <dbReference type="NCBI Taxonomy" id="59799"/>
    <lineage>
        <taxon>Eukaryota</taxon>
        <taxon>Discoba</taxon>
        <taxon>Euglenozoa</taxon>
        <taxon>Kinetoplastea</taxon>
        <taxon>Metakinetoplastina</taxon>
        <taxon>Trypanosomatida</taxon>
        <taxon>Trypanosomatidae</taxon>
        <taxon>Strigomonadinae</taxon>
        <taxon>Angomonas</taxon>
    </lineage>
</organism>
<dbReference type="OrthoDB" id="3176171at2759"/>
<dbReference type="GO" id="GO:0003777">
    <property type="term" value="F:microtubule motor activity"/>
    <property type="evidence" value="ECO:0007669"/>
    <property type="project" value="InterPro"/>
</dbReference>
<evidence type="ECO:0000256" key="3">
    <source>
        <dbReference type="SAM" id="MobiDB-lite"/>
    </source>
</evidence>
<keyword evidence="1" id="KW-0067">ATP-binding</keyword>
<dbReference type="InterPro" id="IPR027640">
    <property type="entry name" value="Kinesin-like_fam"/>
</dbReference>
<dbReference type="InterPro" id="IPR001752">
    <property type="entry name" value="Kinesin_motor_dom"/>
</dbReference>
<dbReference type="GO" id="GO:0005874">
    <property type="term" value="C:microtubule"/>
    <property type="evidence" value="ECO:0007669"/>
    <property type="project" value="TreeGrafter"/>
</dbReference>
<dbReference type="GO" id="GO:0008017">
    <property type="term" value="F:microtubule binding"/>
    <property type="evidence" value="ECO:0007669"/>
    <property type="project" value="InterPro"/>
</dbReference>
<dbReference type="GO" id="GO:0005871">
    <property type="term" value="C:kinesin complex"/>
    <property type="evidence" value="ECO:0007669"/>
    <property type="project" value="TreeGrafter"/>
</dbReference>
<feature type="coiled-coil region" evidence="2">
    <location>
        <begin position="504"/>
        <end position="568"/>
    </location>
</feature>
<dbReference type="VEuPathDB" id="TriTrypDB:ADEAN_000431600"/>
<gene>
    <name evidence="5" type="ORF">ADEAN_000431600</name>
</gene>
<dbReference type="PANTHER" id="PTHR24115:SF953">
    <property type="entry name" value="PUTATIVE-RELATED"/>
    <property type="match status" value="1"/>
</dbReference>
<reference evidence="5 6" key="1">
    <citation type="submission" date="2020-08" db="EMBL/GenBank/DDBJ databases">
        <authorList>
            <person name="Newling K."/>
            <person name="Davey J."/>
            <person name="Forrester S."/>
        </authorList>
    </citation>
    <scope>NUCLEOTIDE SEQUENCE [LARGE SCALE GENOMIC DNA]</scope>
    <source>
        <strain evidence="6">Crithidia deanei Carvalho (ATCC PRA-265)</strain>
    </source>
</reference>
<keyword evidence="2" id="KW-0175">Coiled coil</keyword>
<evidence type="ECO:0000259" key="4">
    <source>
        <dbReference type="PROSITE" id="PS50067"/>
    </source>
</evidence>
<evidence type="ECO:0000313" key="5">
    <source>
        <dbReference type="EMBL" id="CAD2216838.1"/>
    </source>
</evidence>
<dbReference type="GO" id="GO:0005524">
    <property type="term" value="F:ATP binding"/>
    <property type="evidence" value="ECO:0007669"/>
    <property type="project" value="UniProtKB-UniRule"/>
</dbReference>
<dbReference type="InterPro" id="IPR027417">
    <property type="entry name" value="P-loop_NTPase"/>
</dbReference>
<dbReference type="SUPFAM" id="SSF52540">
    <property type="entry name" value="P-loop containing nucleoside triphosphate hydrolases"/>
    <property type="match status" value="1"/>
</dbReference>
<feature type="domain" description="Kinesin motor" evidence="4">
    <location>
        <begin position="8"/>
        <end position="419"/>
    </location>
</feature>
<sequence>MTSVGNQRVMVAVRVRPMLREGSSLQCQEKFELQAVYRTGDTSLKVELTKPGEPAKSSLFTFDYIFDQESTQLELYEDAVVDLVDAALVGVYGTVLAYGQTGSGKTFSMLGDVKPNPLENDLLTPNSGMFLRVLSDLMDYKLRRAKKGWHTVVGLSCVEIYNDNIRDLFGGNAKSAPPMIKAKMIGDDVLLPDLIIKEMTSLQAVFNELQLAIARRSTRATESNATSSRSHCLFVIDILQQADTAPAPSLDILDITKNKDDPKKAVMTAGAQGGQKKGRTGKGAPDPKDPNAKLEDHEMPFQGITYAVPGQKELIYTSKIILADLAGSERISKTGVTGQGLNEAKSINSSLTALGNVVHSLHEGGAFVNYRDTALTRLLKPTFSQPQSRVLLLAQCSPTQLSFEETISTLHFANKVKAMKVTTATGAEAEKMQFDYLETEKMYDSICCDLHIFQLEMQTRSAIIRRRMCQNKGVYYDSAATTAHGRQKITTNGRKNVLESNGAVDIARKERMENEDRLEAERKELERQRQLQIQEERQKMVEEHRKSLEEVQEQVDQETRLKEHFAEQQMLLDATSIGNVLIAEEAAAWAQLQNEFMKQHQAMCKKELSNTTVMLEDLSKKVNSQRLGSNAAEIPETMEDNRNYSLAAWGHTTAKRFFSSCMELREAQIALLNLSRVMPPWRVEGDHRGGPSQIPGRE</sequence>
<feature type="region of interest" description="Disordered" evidence="3">
    <location>
        <begin position="268"/>
        <end position="295"/>
    </location>
</feature>
<dbReference type="SMART" id="SM00129">
    <property type="entry name" value="KISc"/>
    <property type="match status" value="1"/>
</dbReference>
<dbReference type="InterPro" id="IPR036961">
    <property type="entry name" value="Kinesin_motor_dom_sf"/>
</dbReference>
<dbReference type="EMBL" id="LR877151">
    <property type="protein sequence ID" value="CAD2216838.1"/>
    <property type="molecule type" value="Genomic_DNA"/>
</dbReference>
<keyword evidence="1" id="KW-0547">Nucleotide-binding</keyword>
<dbReference type="AlphaFoldDB" id="A0A7G2CAQ3"/>
<evidence type="ECO:0000256" key="1">
    <source>
        <dbReference type="PROSITE-ProRule" id="PRU00283"/>
    </source>
</evidence>
<evidence type="ECO:0000256" key="2">
    <source>
        <dbReference type="SAM" id="Coils"/>
    </source>
</evidence>
<dbReference type="GO" id="GO:0016887">
    <property type="term" value="F:ATP hydrolysis activity"/>
    <property type="evidence" value="ECO:0007669"/>
    <property type="project" value="TreeGrafter"/>
</dbReference>
<keyword evidence="1" id="KW-0505">Motor protein</keyword>
<keyword evidence="6" id="KW-1185">Reference proteome</keyword>
<dbReference type="Gene3D" id="3.40.850.10">
    <property type="entry name" value="Kinesin motor domain"/>
    <property type="match status" value="1"/>
</dbReference>
<proteinExistence type="inferred from homology"/>
<dbReference type="Pfam" id="PF00225">
    <property type="entry name" value="Kinesin"/>
    <property type="match status" value="2"/>
</dbReference>
<evidence type="ECO:0000313" key="6">
    <source>
        <dbReference type="Proteomes" id="UP000515908"/>
    </source>
</evidence>
<comment type="similarity">
    <text evidence="1">Belongs to the TRAFAC class myosin-kinesin ATPase superfamily. Kinesin family.</text>
</comment>
<dbReference type="PANTHER" id="PTHR24115">
    <property type="entry name" value="KINESIN-RELATED"/>
    <property type="match status" value="1"/>
</dbReference>
<protein>
    <submittedName>
        <fullName evidence="5">Microtubule binding/Kinesin motor domain containing protein, putative</fullName>
    </submittedName>
</protein>
<feature type="compositionally biased region" description="Basic and acidic residues" evidence="3">
    <location>
        <begin position="285"/>
        <end position="295"/>
    </location>
</feature>
<dbReference type="Proteomes" id="UP000515908">
    <property type="component" value="Chromosome 07"/>
</dbReference>
<accession>A0A7G2CAQ3</accession>